<dbReference type="EMBL" id="VUJX02000007">
    <property type="protein sequence ID" value="KAL0934053.1"/>
    <property type="molecule type" value="Genomic_DNA"/>
</dbReference>
<accession>A0ACC3YQ64</accession>
<proteinExistence type="predicted"/>
<organism evidence="1 2">
    <name type="scientific">Colletotrichum truncatum</name>
    <name type="common">Anthracnose fungus</name>
    <name type="synonym">Colletotrichum capsici</name>
    <dbReference type="NCBI Taxonomy" id="5467"/>
    <lineage>
        <taxon>Eukaryota</taxon>
        <taxon>Fungi</taxon>
        <taxon>Dikarya</taxon>
        <taxon>Ascomycota</taxon>
        <taxon>Pezizomycotina</taxon>
        <taxon>Sordariomycetes</taxon>
        <taxon>Hypocreomycetidae</taxon>
        <taxon>Glomerellales</taxon>
        <taxon>Glomerellaceae</taxon>
        <taxon>Colletotrichum</taxon>
        <taxon>Colletotrichum truncatum species complex</taxon>
    </lineage>
</organism>
<sequence length="422" mass="47574">MTTTPRRIIDKASVQVRVGSTSGDSGYDSGPDQRVLVIQALKREDFWLNDTRDKPVALHDESETSDDIKASRIAIAKGEILRFNNAVRPFHEREPKDLQWTLKLPSFSPKLLQTETAQKLKGGASNDTEKIPSEPTTEKNTQRTNAPSTPLFLSTIFSSREEQPAYVKAFIHLIQKLPDEKKHLLQHGCPCKITHNQVSHDNVHEEGYDVLYTEEEDEKDAIEDATYVADEKDTAAVEGESSNHAVPRNRSAVTKRSPKTGRAAGKKPSPPKHGRKIGKSGDDGDEDDGEDDPIRVHNIPRNSNTWLCPFFILWFIEIFCPNIVLHTPPPPLRQCCRPPTAIKNFSGLRYHLRRDHGAEIDETILNNIMNAKFTGVDFQRYQQIWAALFPDVAFPEFFSSHCKPTFALNYMTSNFALTSKTS</sequence>
<evidence type="ECO:0000313" key="1">
    <source>
        <dbReference type="EMBL" id="KAL0934053.1"/>
    </source>
</evidence>
<name>A0ACC3YQ64_COLTU</name>
<gene>
    <name evidence="1" type="ORF">CTRU02_210852</name>
</gene>
<dbReference type="Proteomes" id="UP000805649">
    <property type="component" value="Unassembled WGS sequence"/>
</dbReference>
<protein>
    <submittedName>
        <fullName evidence="1">Uncharacterized protein</fullName>
    </submittedName>
</protein>
<keyword evidence="2" id="KW-1185">Reference proteome</keyword>
<comment type="caution">
    <text evidence="1">The sequence shown here is derived from an EMBL/GenBank/DDBJ whole genome shotgun (WGS) entry which is preliminary data.</text>
</comment>
<evidence type="ECO:0000313" key="2">
    <source>
        <dbReference type="Proteomes" id="UP000805649"/>
    </source>
</evidence>
<reference evidence="1 2" key="1">
    <citation type="journal article" date="2020" name="Phytopathology">
        <title>Genome Sequence Resources of Colletotrichum truncatum, C. plurivorum, C. musicola, and C. sojae: Four Species Pathogenic to Soybean (Glycine max).</title>
        <authorList>
            <person name="Rogerio F."/>
            <person name="Boufleur T.R."/>
            <person name="Ciampi-Guillardi M."/>
            <person name="Sukno S.A."/>
            <person name="Thon M.R."/>
            <person name="Massola Junior N.S."/>
            <person name="Baroncelli R."/>
        </authorList>
    </citation>
    <scope>NUCLEOTIDE SEQUENCE [LARGE SCALE GENOMIC DNA]</scope>
    <source>
        <strain evidence="1 2">CMES1059</strain>
    </source>
</reference>